<dbReference type="EMBL" id="KZ150051">
    <property type="protein sequence ID" value="PZC74415.1"/>
    <property type="molecule type" value="Genomic_DNA"/>
</dbReference>
<keyword evidence="3" id="KW-0862">Zinc</keyword>
<dbReference type="Gene3D" id="2.20.25.240">
    <property type="match status" value="1"/>
</dbReference>
<evidence type="ECO:0000313" key="5">
    <source>
        <dbReference type="EMBL" id="PZC74415.1"/>
    </source>
</evidence>
<dbReference type="Pfam" id="PF04500">
    <property type="entry name" value="FLYWCH"/>
    <property type="match status" value="1"/>
</dbReference>
<evidence type="ECO:0000256" key="2">
    <source>
        <dbReference type="ARBA" id="ARBA00022771"/>
    </source>
</evidence>
<keyword evidence="6" id="KW-1185">Reference proteome</keyword>
<keyword evidence="1" id="KW-0479">Metal-binding</keyword>
<dbReference type="GO" id="GO:0008270">
    <property type="term" value="F:zinc ion binding"/>
    <property type="evidence" value="ECO:0007669"/>
    <property type="project" value="UniProtKB-KW"/>
</dbReference>
<name>A0A2W1BL69_HELAM</name>
<dbReference type="Proteomes" id="UP000249218">
    <property type="component" value="Unassembled WGS sequence"/>
</dbReference>
<keyword evidence="2" id="KW-0863">Zinc-finger</keyword>
<evidence type="ECO:0000259" key="4">
    <source>
        <dbReference type="Pfam" id="PF04500"/>
    </source>
</evidence>
<proteinExistence type="predicted"/>
<organism evidence="5 6">
    <name type="scientific">Helicoverpa armigera</name>
    <name type="common">Cotton bollworm</name>
    <name type="synonym">Heliothis armigera</name>
    <dbReference type="NCBI Taxonomy" id="29058"/>
    <lineage>
        <taxon>Eukaryota</taxon>
        <taxon>Metazoa</taxon>
        <taxon>Ecdysozoa</taxon>
        <taxon>Arthropoda</taxon>
        <taxon>Hexapoda</taxon>
        <taxon>Insecta</taxon>
        <taxon>Pterygota</taxon>
        <taxon>Neoptera</taxon>
        <taxon>Endopterygota</taxon>
        <taxon>Lepidoptera</taxon>
        <taxon>Glossata</taxon>
        <taxon>Ditrysia</taxon>
        <taxon>Noctuoidea</taxon>
        <taxon>Noctuidae</taxon>
        <taxon>Heliothinae</taxon>
        <taxon>Helicoverpa</taxon>
    </lineage>
</organism>
<evidence type="ECO:0000256" key="3">
    <source>
        <dbReference type="ARBA" id="ARBA00022833"/>
    </source>
</evidence>
<sequence>MITGRVLLLVGGYTFHKATNASIVHNRWRCSSHNKKCNAFVVLTDDETKIVRAKLTHSGHNRPRLKHLVTRAMVKPKAKDRKTREEKLAQKRLYRRQKYEEIKKDPEKYAAQKEKDRLRYLTRKEQNKIKMIKDLTPRQQRQKRKQWNENSQRYIEKKKNRAIEQMFIDNSPPTSDYEEIDPQVPQVNELRCSGATRHFKFDISQ</sequence>
<accession>A0A2W1BL69</accession>
<feature type="domain" description="FLYWCH-type" evidence="4">
    <location>
        <begin position="4"/>
        <end position="57"/>
    </location>
</feature>
<evidence type="ECO:0000313" key="6">
    <source>
        <dbReference type="Proteomes" id="UP000249218"/>
    </source>
</evidence>
<dbReference type="InterPro" id="IPR007588">
    <property type="entry name" value="Znf_FLYWCH"/>
</dbReference>
<reference evidence="5 6" key="1">
    <citation type="journal article" date="2017" name="BMC Biol.">
        <title>Genomic innovations, transcriptional plasticity and gene loss underlying the evolution and divergence of two highly polyphagous and invasive Helicoverpa pest species.</title>
        <authorList>
            <person name="Pearce S.L."/>
            <person name="Clarke D.F."/>
            <person name="East P.D."/>
            <person name="Elfekih S."/>
            <person name="Gordon K.H."/>
            <person name="Jermiin L.S."/>
            <person name="McGaughran A."/>
            <person name="Oakeshott J.G."/>
            <person name="Papanikolaou A."/>
            <person name="Perera O.P."/>
            <person name="Rane R.V."/>
            <person name="Richards S."/>
            <person name="Tay W.T."/>
            <person name="Walsh T.K."/>
            <person name="Anderson A."/>
            <person name="Anderson C.J."/>
            <person name="Asgari S."/>
            <person name="Board P.G."/>
            <person name="Bretschneider A."/>
            <person name="Campbell P.M."/>
            <person name="Chertemps T."/>
            <person name="Christeller J.T."/>
            <person name="Coppin C.W."/>
            <person name="Downes S.J."/>
            <person name="Duan G."/>
            <person name="Farnsworth C.A."/>
            <person name="Good R.T."/>
            <person name="Han L.B."/>
            <person name="Han Y.C."/>
            <person name="Hatje K."/>
            <person name="Horne I."/>
            <person name="Huang Y.P."/>
            <person name="Hughes D.S."/>
            <person name="Jacquin-Joly E."/>
            <person name="James W."/>
            <person name="Jhangiani S."/>
            <person name="Kollmar M."/>
            <person name="Kuwar S.S."/>
            <person name="Li S."/>
            <person name="Liu N.Y."/>
            <person name="Maibeche M.T."/>
            <person name="Miller J.R."/>
            <person name="Montagne N."/>
            <person name="Perry T."/>
            <person name="Qu J."/>
            <person name="Song S.V."/>
            <person name="Sutton G.G."/>
            <person name="Vogel H."/>
            <person name="Walenz B.P."/>
            <person name="Xu W."/>
            <person name="Zhang H.J."/>
            <person name="Zou Z."/>
            <person name="Batterham P."/>
            <person name="Edwards O.R."/>
            <person name="Feyereisen R."/>
            <person name="Gibbs R.A."/>
            <person name="Heckel D.G."/>
            <person name="McGrath A."/>
            <person name="Robin C."/>
            <person name="Scherer S.E."/>
            <person name="Worley K.C."/>
            <person name="Wu Y.D."/>
        </authorList>
    </citation>
    <scope>NUCLEOTIDE SEQUENCE [LARGE SCALE GENOMIC DNA]</scope>
    <source>
        <strain evidence="5">Harm_GR_Male_#8</strain>
        <tissue evidence="5">Whole organism</tissue>
    </source>
</reference>
<protein>
    <recommendedName>
        <fullName evidence="4">FLYWCH-type domain-containing protein</fullName>
    </recommendedName>
</protein>
<gene>
    <name evidence="5" type="primary">HaOG207892</name>
    <name evidence="5" type="ORF">B5X24_HaOG207892</name>
</gene>
<evidence type="ECO:0000256" key="1">
    <source>
        <dbReference type="ARBA" id="ARBA00022723"/>
    </source>
</evidence>
<dbReference type="AlphaFoldDB" id="A0A2W1BL69"/>